<dbReference type="InterPro" id="IPR001005">
    <property type="entry name" value="SANT/Myb"/>
</dbReference>
<dbReference type="PANTHER" id="PTHR13992:SF39">
    <property type="entry name" value="SMRTER, ISOFORM G"/>
    <property type="match status" value="1"/>
</dbReference>
<feature type="compositionally biased region" description="Basic residues" evidence="5">
    <location>
        <begin position="480"/>
        <end position="490"/>
    </location>
</feature>
<dbReference type="GO" id="GO:0000785">
    <property type="term" value="C:chromatin"/>
    <property type="evidence" value="ECO:0007669"/>
    <property type="project" value="TreeGrafter"/>
</dbReference>
<dbReference type="GO" id="GO:0032991">
    <property type="term" value="C:protein-containing complex"/>
    <property type="evidence" value="ECO:0007669"/>
    <property type="project" value="UniProtKB-ARBA"/>
</dbReference>
<feature type="compositionally biased region" description="Low complexity" evidence="5">
    <location>
        <begin position="579"/>
        <end position="592"/>
    </location>
</feature>
<feature type="compositionally biased region" description="Basic and acidic residues" evidence="5">
    <location>
        <begin position="613"/>
        <end position="631"/>
    </location>
</feature>
<dbReference type="CDD" id="cd00167">
    <property type="entry name" value="SANT"/>
    <property type="match status" value="1"/>
</dbReference>
<dbReference type="InterPro" id="IPR017884">
    <property type="entry name" value="SANT_dom"/>
</dbReference>
<comment type="caution">
    <text evidence="7">The sequence shown here is derived from an EMBL/GenBank/DDBJ whole genome shotgun (WGS) entry which is preliminary data.</text>
</comment>
<dbReference type="InterPro" id="IPR031557">
    <property type="entry name" value="N-CoR_GPS2_interact"/>
</dbReference>
<keyword evidence="3 4" id="KW-0175">Coiled coil</keyword>
<feature type="compositionally biased region" description="Low complexity" evidence="5">
    <location>
        <begin position="536"/>
        <end position="546"/>
    </location>
</feature>
<feature type="compositionally biased region" description="Polar residues" evidence="5">
    <location>
        <begin position="31"/>
        <end position="48"/>
    </location>
</feature>
<name>A0A8S1C2L2_9INSE</name>
<dbReference type="Pfam" id="PF15784">
    <property type="entry name" value="GPS2_interact"/>
    <property type="match status" value="1"/>
</dbReference>
<dbReference type="GO" id="GO:0006357">
    <property type="term" value="P:regulation of transcription by RNA polymerase II"/>
    <property type="evidence" value="ECO:0007669"/>
    <property type="project" value="TreeGrafter"/>
</dbReference>
<dbReference type="PANTHER" id="PTHR13992">
    <property type="entry name" value="NUCLEAR RECEPTOR CO-REPRESSOR RELATED NCOR"/>
    <property type="match status" value="1"/>
</dbReference>
<feature type="region of interest" description="Disordered" evidence="5">
    <location>
        <begin position="521"/>
        <end position="631"/>
    </location>
</feature>
<evidence type="ECO:0000313" key="7">
    <source>
        <dbReference type="EMBL" id="CAB3362401.1"/>
    </source>
</evidence>
<dbReference type="PROSITE" id="PS51293">
    <property type="entry name" value="SANT"/>
    <property type="match status" value="1"/>
</dbReference>
<evidence type="ECO:0000256" key="4">
    <source>
        <dbReference type="SAM" id="Coils"/>
    </source>
</evidence>
<evidence type="ECO:0000256" key="2">
    <source>
        <dbReference type="ARBA" id="ARBA00010097"/>
    </source>
</evidence>
<dbReference type="AlphaFoldDB" id="A0A8S1C2L2"/>
<dbReference type="EMBL" id="CADEPI010000008">
    <property type="protein sequence ID" value="CAB3362401.1"/>
    <property type="molecule type" value="Genomic_DNA"/>
</dbReference>
<dbReference type="InterPro" id="IPR009057">
    <property type="entry name" value="Homeodomain-like_sf"/>
</dbReference>
<dbReference type="InterPro" id="IPR051571">
    <property type="entry name" value="N-CoR_corepressor"/>
</dbReference>
<feature type="domain" description="SANT" evidence="6">
    <location>
        <begin position="421"/>
        <end position="476"/>
    </location>
</feature>
<organism evidence="7 8">
    <name type="scientific">Cloeon dipterum</name>
    <dbReference type="NCBI Taxonomy" id="197152"/>
    <lineage>
        <taxon>Eukaryota</taxon>
        <taxon>Metazoa</taxon>
        <taxon>Ecdysozoa</taxon>
        <taxon>Arthropoda</taxon>
        <taxon>Hexapoda</taxon>
        <taxon>Insecta</taxon>
        <taxon>Pterygota</taxon>
        <taxon>Palaeoptera</taxon>
        <taxon>Ephemeroptera</taxon>
        <taxon>Pisciforma</taxon>
        <taxon>Baetidae</taxon>
        <taxon>Cloeon</taxon>
    </lineage>
</organism>
<dbReference type="Gene3D" id="1.20.5.430">
    <property type="match status" value="1"/>
</dbReference>
<dbReference type="Gene3D" id="1.10.10.60">
    <property type="entry name" value="Homeodomain-like"/>
    <property type="match status" value="1"/>
</dbReference>
<gene>
    <name evidence="7" type="ORF">CLODIP_2_CD04943</name>
</gene>
<dbReference type="Proteomes" id="UP000494165">
    <property type="component" value="Unassembled WGS sequence"/>
</dbReference>
<sequence>MRHPDRTQHAGQNPSGAPSAYSSYPTSQPYLTSSIPPQSSYRTSQLLNNRGGNASIQATALSQSDHPSLNHGQSPFSMRHRVSLLHSADNLLSRSRLHNIEEPQQHETQDNDVGPMYKKIRLGNSEANKPQPVKAETQPLKLDISEPAYNPQVEAISPTLPVENVQEDISFRVTKDSLLQQIAQVDREIAKAESQIIKLKKKQKELEEAASGSSAQHEEVEVSIKHQSLAQKIYAENRKKATVSHAMLDKLGPKVDLPLYNQPSDMTIIHENKKRHQIFSKSLIEHLRQEYNDRRSREDYLASVYACQQTAWVKKVERIENSAKKRAKDAKSRETFEKVFPELRKQREDKERFNRVGSRVKSDADMEEIMDGLQEQELEDKKMRSYAVVPPILLDSKQRRYVFINTNGLIEDYEQEYKERTHINIWTNEERDIFREKYFTVHKELSKNFSNIAQALDKKCTSECVQYYYLTKKSENYKQMCKRPRARPRNKTNAAKPVASGSGQCLPLNIDISSGVTTRQSLASAIRDQSKPEIIQNNNSNQNRNNPTMTAPSEESATTTTTNNNTQPPAPIKEEKISDSPTVSTTKPTKPNKQVESDSSDEEQECLGKQLHQIRDSKDEEGRPDEQAVAE</sequence>
<feature type="coiled-coil region" evidence="4">
    <location>
        <begin position="175"/>
        <end position="209"/>
    </location>
</feature>
<accession>A0A8S1C2L2</accession>
<comment type="subcellular location">
    <subcellularLocation>
        <location evidence="1">Nucleus</location>
    </subcellularLocation>
</comment>
<keyword evidence="8" id="KW-1185">Reference proteome</keyword>
<evidence type="ECO:0000256" key="5">
    <source>
        <dbReference type="SAM" id="MobiDB-lite"/>
    </source>
</evidence>
<dbReference type="OrthoDB" id="10258692at2759"/>
<feature type="region of interest" description="Disordered" evidence="5">
    <location>
        <begin position="1"/>
        <end position="48"/>
    </location>
</feature>
<feature type="region of interest" description="Disordered" evidence="5">
    <location>
        <begin position="480"/>
        <end position="504"/>
    </location>
</feature>
<feature type="compositionally biased region" description="Low complexity" evidence="5">
    <location>
        <begin position="14"/>
        <end position="30"/>
    </location>
</feature>
<dbReference type="SUPFAM" id="SSF46689">
    <property type="entry name" value="Homeodomain-like"/>
    <property type="match status" value="1"/>
</dbReference>
<dbReference type="GO" id="GO:0005654">
    <property type="term" value="C:nucleoplasm"/>
    <property type="evidence" value="ECO:0007669"/>
    <property type="project" value="UniProtKB-ARBA"/>
</dbReference>
<reference evidence="7 8" key="1">
    <citation type="submission" date="2020-04" db="EMBL/GenBank/DDBJ databases">
        <authorList>
            <person name="Alioto T."/>
            <person name="Alioto T."/>
            <person name="Gomez Garrido J."/>
        </authorList>
    </citation>
    <scope>NUCLEOTIDE SEQUENCE [LARGE SCALE GENOMIC DNA]</scope>
</reference>
<evidence type="ECO:0000259" key="6">
    <source>
        <dbReference type="PROSITE" id="PS51293"/>
    </source>
</evidence>
<evidence type="ECO:0000256" key="1">
    <source>
        <dbReference type="ARBA" id="ARBA00004123"/>
    </source>
</evidence>
<proteinExistence type="inferred from homology"/>
<feature type="compositionally biased region" description="Polar residues" evidence="5">
    <location>
        <begin position="547"/>
        <end position="557"/>
    </location>
</feature>
<comment type="similarity">
    <text evidence="2">Belongs to the N-CoR nuclear receptor corepressors family.</text>
</comment>
<protein>
    <recommendedName>
        <fullName evidence="6">SANT domain-containing protein</fullName>
    </recommendedName>
</protein>
<evidence type="ECO:0000313" key="8">
    <source>
        <dbReference type="Proteomes" id="UP000494165"/>
    </source>
</evidence>
<evidence type="ECO:0000256" key="3">
    <source>
        <dbReference type="ARBA" id="ARBA00023054"/>
    </source>
</evidence>